<comment type="pathway">
    <text evidence="1">Cofactor biosynthesis; D-erythroascorbate biosynthesis; dehydro-D-arabinono-1,4-lactone from D-arabinose: step 2/2.</text>
</comment>
<dbReference type="EC" id="1.1.3.37" evidence="2"/>
<protein>
    <recommendedName>
        <fullName evidence="2">D-arabinono-1,4-lactone oxidase</fullName>
        <ecNumber evidence="2">1.1.3.37</ecNumber>
    </recommendedName>
    <alternativeName>
        <fullName evidence="4">L-galactono-gamma-lactone oxidase</fullName>
    </alternativeName>
</protein>
<dbReference type="InterPro" id="IPR007173">
    <property type="entry name" value="ALO_C"/>
</dbReference>
<evidence type="ECO:0000313" key="6">
    <source>
        <dbReference type="EMBL" id="KAJ3253090.1"/>
    </source>
</evidence>
<evidence type="ECO:0000256" key="2">
    <source>
        <dbReference type="ARBA" id="ARBA00013136"/>
    </source>
</evidence>
<dbReference type="InterPro" id="IPR006094">
    <property type="entry name" value="Oxid_FAD_bind_N"/>
</dbReference>
<evidence type="ECO:0000256" key="3">
    <source>
        <dbReference type="ARBA" id="ARBA00023002"/>
    </source>
</evidence>
<organism evidence="6 7">
    <name type="scientific">Boothiomyces macroporosus</name>
    <dbReference type="NCBI Taxonomy" id="261099"/>
    <lineage>
        <taxon>Eukaryota</taxon>
        <taxon>Fungi</taxon>
        <taxon>Fungi incertae sedis</taxon>
        <taxon>Chytridiomycota</taxon>
        <taxon>Chytridiomycota incertae sedis</taxon>
        <taxon>Chytridiomycetes</taxon>
        <taxon>Rhizophydiales</taxon>
        <taxon>Terramycetaceae</taxon>
        <taxon>Boothiomyces</taxon>
    </lineage>
</organism>
<dbReference type="AlphaFoldDB" id="A0AAD5UAZ2"/>
<dbReference type="GO" id="GO:0016020">
    <property type="term" value="C:membrane"/>
    <property type="evidence" value="ECO:0007669"/>
    <property type="project" value="InterPro"/>
</dbReference>
<gene>
    <name evidence="6" type="ORF">HK103_001002</name>
</gene>
<dbReference type="InterPro" id="IPR016167">
    <property type="entry name" value="FAD-bd_PCMH_sub1"/>
</dbReference>
<reference evidence="6" key="1">
    <citation type="submission" date="2020-05" db="EMBL/GenBank/DDBJ databases">
        <title>Phylogenomic resolution of chytrid fungi.</title>
        <authorList>
            <person name="Stajich J.E."/>
            <person name="Amses K."/>
            <person name="Simmons R."/>
            <person name="Seto K."/>
            <person name="Myers J."/>
            <person name="Bonds A."/>
            <person name="Quandt C.A."/>
            <person name="Barry K."/>
            <person name="Liu P."/>
            <person name="Grigoriev I."/>
            <person name="Longcore J.E."/>
            <person name="James T.Y."/>
        </authorList>
    </citation>
    <scope>NUCLEOTIDE SEQUENCE</scope>
    <source>
        <strain evidence="6">PLAUS21</strain>
    </source>
</reference>
<dbReference type="Gene3D" id="3.30.43.10">
    <property type="entry name" value="Uridine Diphospho-n-acetylenolpyruvylglucosamine Reductase, domain 2"/>
    <property type="match status" value="1"/>
</dbReference>
<dbReference type="Proteomes" id="UP001210925">
    <property type="component" value="Unassembled WGS sequence"/>
</dbReference>
<accession>A0AAD5UAZ2</accession>
<proteinExistence type="predicted"/>
<comment type="caution">
    <text evidence="6">The sequence shown here is derived from an EMBL/GenBank/DDBJ whole genome shotgun (WGS) entry which is preliminary data.</text>
</comment>
<feature type="domain" description="FAD-binding PCMH-type" evidence="5">
    <location>
        <begin position="6"/>
        <end position="189"/>
    </location>
</feature>
<name>A0AAD5UAZ2_9FUNG</name>
<dbReference type="InterPro" id="IPR016169">
    <property type="entry name" value="FAD-bd_PCMH_sub2"/>
</dbReference>
<feature type="non-terminal residue" evidence="6">
    <location>
        <position position="434"/>
    </location>
</feature>
<dbReference type="Pfam" id="PF04030">
    <property type="entry name" value="ALO"/>
    <property type="match status" value="1"/>
</dbReference>
<dbReference type="EMBL" id="JADGKB010000120">
    <property type="protein sequence ID" value="KAJ3253090.1"/>
    <property type="molecule type" value="Genomic_DNA"/>
</dbReference>
<dbReference type="Pfam" id="PF01565">
    <property type="entry name" value="FAD_binding_4"/>
    <property type="match status" value="1"/>
</dbReference>
<evidence type="ECO:0000313" key="7">
    <source>
        <dbReference type="Proteomes" id="UP001210925"/>
    </source>
</evidence>
<dbReference type="PIRSF" id="PIRSF000136">
    <property type="entry name" value="LGO_GLO"/>
    <property type="match status" value="1"/>
</dbReference>
<dbReference type="PROSITE" id="PS51387">
    <property type="entry name" value="FAD_PCMH"/>
    <property type="match status" value="1"/>
</dbReference>
<dbReference type="GO" id="GO:0071949">
    <property type="term" value="F:FAD binding"/>
    <property type="evidence" value="ECO:0007669"/>
    <property type="project" value="InterPro"/>
</dbReference>
<sequence>MKNWSRQYNIKTPISYVHEEDDIPKAIKSAIKNGTRVRAMGSLYNFANVVEPMKSGKVFAKDHLLSLEHFNQVISYDEETGYITCQAGMKLKDLNAQLELYGRLLPNYGNVDGQKLGGLISTGTHGRSLNQGSFSSIIKSVRFYDGLGNKRTLDFEATDPESVELCDAVGLSVGMLGIISVITFKTVPLYYLRMINSPQQLDWVIENWQELNEKSDYVEISYFPILDMCIVGRSEKLILAEHENAHLDAPGPYKRNSERPHYLKVMLEAIVGLWYVSTFFFKFKLFRSMYHKVYQNALNTAQAEEYISMADDVIIENDSLELRHIEMDICFDFEQGPEFLKRMRQYFKENPKRTVNPVVDIRCSKEERFLLSGAHKRRAFWADFLCIRYGSKKNSSYHQEIHNLFKDMKFKRHWGKHSCMTPEEVQEIYGENLE</sequence>
<keyword evidence="7" id="KW-1185">Reference proteome</keyword>
<evidence type="ECO:0000256" key="1">
    <source>
        <dbReference type="ARBA" id="ARBA00005083"/>
    </source>
</evidence>
<evidence type="ECO:0000256" key="4">
    <source>
        <dbReference type="ARBA" id="ARBA00033418"/>
    </source>
</evidence>
<dbReference type="Gene3D" id="3.30.465.10">
    <property type="match status" value="1"/>
</dbReference>
<dbReference type="InterPro" id="IPR036318">
    <property type="entry name" value="FAD-bd_PCMH-like_sf"/>
</dbReference>
<keyword evidence="3" id="KW-0560">Oxidoreductase</keyword>
<dbReference type="Gene3D" id="3.30.70.2520">
    <property type="match status" value="1"/>
</dbReference>
<dbReference type="SUPFAM" id="SSF56176">
    <property type="entry name" value="FAD-binding/transporter-associated domain-like"/>
    <property type="match status" value="1"/>
</dbReference>
<dbReference type="PANTHER" id="PTHR43762">
    <property type="entry name" value="L-GULONOLACTONE OXIDASE"/>
    <property type="match status" value="1"/>
</dbReference>
<dbReference type="InterPro" id="IPR016166">
    <property type="entry name" value="FAD-bd_PCMH"/>
</dbReference>
<dbReference type="GO" id="GO:0003885">
    <property type="term" value="F:D-arabinono-1,4-lactone oxidase activity"/>
    <property type="evidence" value="ECO:0007669"/>
    <property type="project" value="UniProtKB-EC"/>
</dbReference>
<dbReference type="InterPro" id="IPR010031">
    <property type="entry name" value="FAD_lactone_oxidase-like"/>
</dbReference>
<evidence type="ECO:0000259" key="5">
    <source>
        <dbReference type="PROSITE" id="PS51387"/>
    </source>
</evidence>
<dbReference type="PANTHER" id="PTHR43762:SF1">
    <property type="entry name" value="D-ARABINONO-1,4-LACTONE OXIDASE"/>
    <property type="match status" value="1"/>
</dbReference>